<feature type="region of interest" description="Disordered" evidence="1">
    <location>
        <begin position="32"/>
        <end position="55"/>
    </location>
</feature>
<protein>
    <submittedName>
        <fullName evidence="4">DUF305 domain-containing protein</fullName>
    </submittedName>
</protein>
<feature type="compositionally biased region" description="Low complexity" evidence="1">
    <location>
        <begin position="126"/>
        <end position="146"/>
    </location>
</feature>
<feature type="compositionally biased region" description="Low complexity" evidence="1">
    <location>
        <begin position="34"/>
        <end position="55"/>
    </location>
</feature>
<dbReference type="InterPro" id="IPR012347">
    <property type="entry name" value="Ferritin-like"/>
</dbReference>
<dbReference type="RefSeq" id="WP_275770256.1">
    <property type="nucleotide sequence ID" value="NZ_BAABDE010000002.1"/>
</dbReference>
<evidence type="ECO:0000259" key="3">
    <source>
        <dbReference type="Pfam" id="PF03713"/>
    </source>
</evidence>
<reference evidence="5" key="1">
    <citation type="journal article" date="2019" name="Int. J. Syst. Evol. Microbiol.">
        <title>The Global Catalogue of Microorganisms (GCM) 10K type strain sequencing project: providing services to taxonomists for standard genome sequencing and annotation.</title>
        <authorList>
            <consortium name="The Broad Institute Genomics Platform"/>
            <consortium name="The Broad Institute Genome Sequencing Center for Infectious Disease"/>
            <person name="Wu L."/>
            <person name="Ma J."/>
        </authorList>
    </citation>
    <scope>NUCLEOTIDE SEQUENCE [LARGE SCALE GENOMIC DNA]</scope>
    <source>
        <strain evidence="5">JCM 17138</strain>
    </source>
</reference>
<proteinExistence type="predicted"/>
<name>A0ABP7GRS0_9ACTN</name>
<feature type="signal peptide" evidence="2">
    <location>
        <begin position="1"/>
        <end position="26"/>
    </location>
</feature>
<dbReference type="PANTHER" id="PTHR36933">
    <property type="entry name" value="SLL0788 PROTEIN"/>
    <property type="match status" value="1"/>
</dbReference>
<evidence type="ECO:0000313" key="5">
    <source>
        <dbReference type="Proteomes" id="UP001501009"/>
    </source>
</evidence>
<dbReference type="InterPro" id="IPR005183">
    <property type="entry name" value="DUF305_CopM-like"/>
</dbReference>
<evidence type="ECO:0000313" key="4">
    <source>
        <dbReference type="EMBL" id="GAA3772956.1"/>
    </source>
</evidence>
<feature type="domain" description="DUF305" evidence="3">
    <location>
        <begin position="62"/>
        <end position="224"/>
    </location>
</feature>
<evidence type="ECO:0000256" key="2">
    <source>
        <dbReference type="SAM" id="SignalP"/>
    </source>
</evidence>
<dbReference type="Proteomes" id="UP001501009">
    <property type="component" value="Unassembled WGS sequence"/>
</dbReference>
<dbReference type="Gene3D" id="1.20.1260.10">
    <property type="match status" value="1"/>
</dbReference>
<organism evidence="4 5">
    <name type="scientific">Streptomyces coacervatus</name>
    <dbReference type="NCBI Taxonomy" id="647381"/>
    <lineage>
        <taxon>Bacteria</taxon>
        <taxon>Bacillati</taxon>
        <taxon>Actinomycetota</taxon>
        <taxon>Actinomycetes</taxon>
        <taxon>Kitasatosporales</taxon>
        <taxon>Streptomycetaceae</taxon>
        <taxon>Streptomyces</taxon>
    </lineage>
</organism>
<gene>
    <name evidence="4" type="ORF">GCM10022403_005140</name>
</gene>
<evidence type="ECO:0000256" key="1">
    <source>
        <dbReference type="SAM" id="MobiDB-lite"/>
    </source>
</evidence>
<accession>A0ABP7GRS0</accession>
<dbReference type="PANTHER" id="PTHR36933:SF1">
    <property type="entry name" value="SLL0788 PROTEIN"/>
    <property type="match status" value="1"/>
</dbReference>
<comment type="caution">
    <text evidence="4">The sequence shown here is derived from an EMBL/GenBank/DDBJ whole genome shotgun (WGS) entry which is preliminary data.</text>
</comment>
<keyword evidence="5" id="KW-1185">Reference proteome</keyword>
<feature type="chain" id="PRO_5047402645" evidence="2">
    <location>
        <begin position="27"/>
        <end position="227"/>
    </location>
</feature>
<sequence length="227" mass="23432">MSAIPRTLTRRAVLIAATTTAALVLSACGGGNDDSGSGASGQTSAASSTGADSAAGAHDAQDIAFAQGMIPHHQQAVQMAELAADRASSAQVKDLAARIEKAQDPEITAMTGWLKSWGEDVPTSDSSMSSMSSMPSKSSKSSMPGMGQSGMPGMMNSKHMDELKTMSGKEFDTMFLTMMVEHHKGAVTMATTEKNKGKYAAATSMAGSIVTSQTAEITEMNKLLGKS</sequence>
<feature type="region of interest" description="Disordered" evidence="1">
    <location>
        <begin position="118"/>
        <end position="146"/>
    </location>
</feature>
<dbReference type="EMBL" id="BAABDE010000002">
    <property type="protein sequence ID" value="GAA3772956.1"/>
    <property type="molecule type" value="Genomic_DNA"/>
</dbReference>
<dbReference type="PROSITE" id="PS51257">
    <property type="entry name" value="PROKAR_LIPOPROTEIN"/>
    <property type="match status" value="1"/>
</dbReference>
<dbReference type="Pfam" id="PF03713">
    <property type="entry name" value="DUF305"/>
    <property type="match status" value="1"/>
</dbReference>
<keyword evidence="2" id="KW-0732">Signal</keyword>